<comment type="caution">
    <text evidence="1">The sequence shown here is derived from an EMBL/GenBank/DDBJ whole genome shotgun (WGS) entry which is preliminary data.</text>
</comment>
<gene>
    <name evidence="1" type="ORF">QZM56_07605</name>
</gene>
<dbReference type="AlphaFoldDB" id="A0AAP4QYV2"/>
<dbReference type="RefSeq" id="WP_224755684.1">
    <property type="nucleotide sequence ID" value="NZ_CADEUY010000005.1"/>
</dbReference>
<dbReference type="EMBL" id="JAUJQS010000004">
    <property type="protein sequence ID" value="MDN7564363.1"/>
    <property type="molecule type" value="Genomic_DNA"/>
</dbReference>
<evidence type="ECO:0000313" key="1">
    <source>
        <dbReference type="EMBL" id="MDN7564363.1"/>
    </source>
</evidence>
<protein>
    <submittedName>
        <fullName evidence="1">Transcriptional regulator</fullName>
    </submittedName>
</protein>
<organism evidence="1 2">
    <name type="scientific">Burkholderia contaminans</name>
    <dbReference type="NCBI Taxonomy" id="488447"/>
    <lineage>
        <taxon>Bacteria</taxon>
        <taxon>Pseudomonadati</taxon>
        <taxon>Pseudomonadota</taxon>
        <taxon>Betaproteobacteria</taxon>
        <taxon>Burkholderiales</taxon>
        <taxon>Burkholderiaceae</taxon>
        <taxon>Burkholderia</taxon>
        <taxon>Burkholderia cepacia complex</taxon>
    </lineage>
</organism>
<accession>A0AAP4QYV2</accession>
<sequence length="88" mass="9641">MKKTAAPADSGKPTEPILPRVGLSKWAQIAPFIPMCRESWRKLGIAGKAPQPIRMSRTHSCYSNAEVHRWLSDPLGYAAAPQEGREAA</sequence>
<reference evidence="1" key="1">
    <citation type="submission" date="2023-07" db="EMBL/GenBank/DDBJ databases">
        <title>A collection of bacterial strains from the Burkholderia cepacia Research Laboratory and Repository.</title>
        <authorList>
            <person name="Lipuma J."/>
            <person name="Spilker T."/>
            <person name="Caverly L."/>
        </authorList>
    </citation>
    <scope>NUCLEOTIDE SEQUENCE</scope>
    <source>
        <strain evidence="1">AU44979</strain>
    </source>
</reference>
<proteinExistence type="predicted"/>
<name>A0AAP4QYV2_9BURK</name>
<dbReference type="Proteomes" id="UP001172109">
    <property type="component" value="Unassembled WGS sequence"/>
</dbReference>
<evidence type="ECO:0000313" key="2">
    <source>
        <dbReference type="Proteomes" id="UP001172109"/>
    </source>
</evidence>